<comment type="caution">
    <text evidence="9">The sequence shown here is derived from an EMBL/GenBank/DDBJ whole genome shotgun (WGS) entry which is preliminary data.</text>
</comment>
<dbReference type="PANTHER" id="PTHR19136">
    <property type="entry name" value="MOLYBDENUM COFACTOR GUANYLYLTRANSFERASE"/>
    <property type="match status" value="1"/>
</dbReference>
<dbReference type="GO" id="GO:0006777">
    <property type="term" value="P:Mo-molybdopterin cofactor biosynthetic process"/>
    <property type="evidence" value="ECO:0007669"/>
    <property type="project" value="UniProtKB-KW"/>
</dbReference>
<dbReference type="AlphaFoldDB" id="A0A0W8G3F1"/>
<keyword evidence="2" id="KW-0808">Transferase</keyword>
<keyword evidence="4" id="KW-0547">Nucleotide-binding</keyword>
<organism evidence="9">
    <name type="scientific">hydrocarbon metagenome</name>
    <dbReference type="NCBI Taxonomy" id="938273"/>
    <lineage>
        <taxon>unclassified sequences</taxon>
        <taxon>metagenomes</taxon>
        <taxon>ecological metagenomes</taxon>
    </lineage>
</organism>
<keyword evidence="7" id="KW-0501">Molybdenum cofactor biosynthesis</keyword>
<evidence type="ECO:0000259" key="8">
    <source>
        <dbReference type="Pfam" id="PF12804"/>
    </source>
</evidence>
<dbReference type="HAMAP" id="MF_00316">
    <property type="entry name" value="MobA"/>
    <property type="match status" value="1"/>
</dbReference>
<dbReference type="InterPro" id="IPR025877">
    <property type="entry name" value="MobA-like_NTP_Trfase"/>
</dbReference>
<evidence type="ECO:0000256" key="4">
    <source>
        <dbReference type="ARBA" id="ARBA00022741"/>
    </source>
</evidence>
<evidence type="ECO:0000256" key="7">
    <source>
        <dbReference type="ARBA" id="ARBA00023150"/>
    </source>
</evidence>
<sequence>MSPEPFFSEDSPPADRIVGVVLAGGKSTRLGRDKVVEVVGGKSLLAATVELVAGVTGEVVVSGRDPAPLGVAVPWLPDAVSGTGPAGGILTALTALGRPVLAVSCDLPFLRRDTLTALLAARQGRPAAALMTTYRRTDTGYVESLVAVYEPAGAPILKRAVAEGLYRLSAVFPEAIRHHLDYDPADPEAAKPFFNINYPRDLDLAREMEQAS</sequence>
<keyword evidence="1" id="KW-0963">Cytoplasm</keyword>
<accession>A0A0W8G3F1</accession>
<evidence type="ECO:0000256" key="2">
    <source>
        <dbReference type="ARBA" id="ARBA00022679"/>
    </source>
</evidence>
<keyword evidence="5" id="KW-0460">Magnesium</keyword>
<dbReference type="EMBL" id="LNQE01000296">
    <property type="protein sequence ID" value="KUG27716.1"/>
    <property type="molecule type" value="Genomic_DNA"/>
</dbReference>
<dbReference type="Gene3D" id="3.90.550.10">
    <property type="entry name" value="Spore Coat Polysaccharide Biosynthesis Protein SpsA, Chain A"/>
    <property type="match status" value="1"/>
</dbReference>
<dbReference type="SUPFAM" id="SSF53448">
    <property type="entry name" value="Nucleotide-diphospho-sugar transferases"/>
    <property type="match status" value="1"/>
</dbReference>
<evidence type="ECO:0000256" key="3">
    <source>
        <dbReference type="ARBA" id="ARBA00022723"/>
    </source>
</evidence>
<protein>
    <submittedName>
        <fullName evidence="9">Molybdopterin-guanine dinucleotide biosynthesis protein moba</fullName>
    </submittedName>
</protein>
<gene>
    <name evidence="9" type="ORF">ASZ90_002437</name>
</gene>
<dbReference type="CDD" id="cd02503">
    <property type="entry name" value="MobA"/>
    <property type="match status" value="1"/>
</dbReference>
<reference evidence="9" key="1">
    <citation type="journal article" date="2015" name="Proc. Natl. Acad. Sci. U.S.A.">
        <title>Networks of energetic and metabolic interactions define dynamics in microbial communities.</title>
        <authorList>
            <person name="Embree M."/>
            <person name="Liu J.K."/>
            <person name="Al-Bassam M.M."/>
            <person name="Zengler K."/>
        </authorList>
    </citation>
    <scope>NUCLEOTIDE SEQUENCE</scope>
</reference>
<dbReference type="InterPro" id="IPR013482">
    <property type="entry name" value="Molybde_CF_guanTrfase"/>
</dbReference>
<dbReference type="GO" id="GO:0016779">
    <property type="term" value="F:nucleotidyltransferase activity"/>
    <property type="evidence" value="ECO:0007669"/>
    <property type="project" value="UniProtKB-ARBA"/>
</dbReference>
<evidence type="ECO:0000256" key="5">
    <source>
        <dbReference type="ARBA" id="ARBA00022842"/>
    </source>
</evidence>
<keyword evidence="6" id="KW-0342">GTP-binding</keyword>
<evidence type="ECO:0000256" key="1">
    <source>
        <dbReference type="ARBA" id="ARBA00022490"/>
    </source>
</evidence>
<evidence type="ECO:0000256" key="6">
    <source>
        <dbReference type="ARBA" id="ARBA00023134"/>
    </source>
</evidence>
<feature type="domain" description="MobA-like NTP transferase" evidence="8">
    <location>
        <begin position="19"/>
        <end position="158"/>
    </location>
</feature>
<dbReference type="InterPro" id="IPR029044">
    <property type="entry name" value="Nucleotide-diphossugar_trans"/>
</dbReference>
<dbReference type="GO" id="GO:0046872">
    <property type="term" value="F:metal ion binding"/>
    <property type="evidence" value="ECO:0007669"/>
    <property type="project" value="UniProtKB-KW"/>
</dbReference>
<dbReference type="Pfam" id="PF12804">
    <property type="entry name" value="NTP_transf_3"/>
    <property type="match status" value="1"/>
</dbReference>
<dbReference type="GO" id="GO:0005525">
    <property type="term" value="F:GTP binding"/>
    <property type="evidence" value="ECO:0007669"/>
    <property type="project" value="UniProtKB-KW"/>
</dbReference>
<dbReference type="PANTHER" id="PTHR19136:SF81">
    <property type="entry name" value="MOLYBDENUM COFACTOR GUANYLYLTRANSFERASE"/>
    <property type="match status" value="1"/>
</dbReference>
<keyword evidence="3" id="KW-0479">Metal-binding</keyword>
<evidence type="ECO:0000313" key="9">
    <source>
        <dbReference type="EMBL" id="KUG27716.1"/>
    </source>
</evidence>
<name>A0A0W8G3F1_9ZZZZ</name>
<proteinExistence type="inferred from homology"/>